<evidence type="ECO:0000256" key="3">
    <source>
        <dbReference type="ARBA" id="ARBA00022679"/>
    </source>
</evidence>
<dbReference type="SUPFAM" id="SSF56672">
    <property type="entry name" value="DNA/RNA polymerases"/>
    <property type="match status" value="1"/>
</dbReference>
<dbReference type="GO" id="GO:0000166">
    <property type="term" value="F:nucleotide binding"/>
    <property type="evidence" value="ECO:0007669"/>
    <property type="project" value="InterPro"/>
</dbReference>
<accession>A0A7M7Q341</accession>
<evidence type="ECO:0000259" key="9">
    <source>
        <dbReference type="Pfam" id="PF03175"/>
    </source>
</evidence>
<proteinExistence type="inferred from homology"/>
<dbReference type="GO" id="GO:0003887">
    <property type="term" value="F:DNA-directed DNA polymerase activity"/>
    <property type="evidence" value="ECO:0007669"/>
    <property type="project" value="UniProtKB-KW"/>
</dbReference>
<dbReference type="GeneID" id="116416486"/>
<dbReference type="AlphaFoldDB" id="A0A7M7Q341"/>
<keyword evidence="5" id="KW-0235">DNA replication</keyword>
<protein>
    <recommendedName>
        <fullName evidence="2">DNA-directed DNA polymerase</fullName>
        <ecNumber evidence="2">2.7.7.7</ecNumber>
    </recommendedName>
</protein>
<dbReference type="GO" id="GO:0006260">
    <property type="term" value="P:DNA replication"/>
    <property type="evidence" value="ECO:0007669"/>
    <property type="project" value="UniProtKB-KW"/>
</dbReference>
<evidence type="ECO:0000256" key="2">
    <source>
        <dbReference type="ARBA" id="ARBA00012417"/>
    </source>
</evidence>
<dbReference type="EC" id="2.7.7.7" evidence="2"/>
<feature type="domain" description="DNA-directed DNA polymerase family B mitochondria/virus" evidence="9">
    <location>
        <begin position="11"/>
        <end position="152"/>
    </location>
</feature>
<dbReference type="InterPro" id="IPR043502">
    <property type="entry name" value="DNA/RNA_pol_sf"/>
</dbReference>
<keyword evidence="7" id="KW-0238">DNA-binding</keyword>
<comment type="similarity">
    <text evidence="1">Belongs to the DNA polymerase type-B family.</text>
</comment>
<keyword evidence="4" id="KW-0548">Nucleotidyltransferase</keyword>
<dbReference type="RefSeq" id="XP_031781086.1">
    <property type="nucleotide sequence ID" value="XM_031925226.1"/>
</dbReference>
<keyword evidence="6" id="KW-0239">DNA-directed DNA polymerase</keyword>
<evidence type="ECO:0000256" key="7">
    <source>
        <dbReference type="ARBA" id="ARBA00023125"/>
    </source>
</evidence>
<evidence type="ECO:0000313" key="10">
    <source>
        <dbReference type="EnsemblMetazoa" id="XP_031781086"/>
    </source>
</evidence>
<name>A0A7M7Q341_NASVI</name>
<evidence type="ECO:0000256" key="8">
    <source>
        <dbReference type="ARBA" id="ARBA00049244"/>
    </source>
</evidence>
<sequence>MESGYNEDEESKYLMYYDVNNLYGWAMIQSLLCDGFKCVEDLNCDFFNVPDDASVGYTLEVDLEYPESLHDAHKDLPLCSEHAAPPGSNQEKVLPTLNSKERYVLHYVALKQALKYGFRLKHIHRALQFDQKPWLKPYIDLNSEMRKNAKNEF</sequence>
<dbReference type="GO" id="GO:0003677">
    <property type="term" value="F:DNA binding"/>
    <property type="evidence" value="ECO:0007669"/>
    <property type="project" value="UniProtKB-KW"/>
</dbReference>
<dbReference type="InterPro" id="IPR004868">
    <property type="entry name" value="DNA-dir_DNA_pol_B_mt/vir"/>
</dbReference>
<evidence type="ECO:0000256" key="1">
    <source>
        <dbReference type="ARBA" id="ARBA00005755"/>
    </source>
</evidence>
<evidence type="ECO:0000256" key="6">
    <source>
        <dbReference type="ARBA" id="ARBA00022932"/>
    </source>
</evidence>
<dbReference type="EnsemblMetazoa" id="XM_031925226">
    <property type="protein sequence ID" value="XP_031781086"/>
    <property type="gene ID" value="LOC116416486"/>
</dbReference>
<reference evidence="10" key="1">
    <citation type="submission" date="2021-01" db="UniProtKB">
        <authorList>
            <consortium name="EnsemblMetazoa"/>
        </authorList>
    </citation>
    <scope>IDENTIFICATION</scope>
</reference>
<evidence type="ECO:0000313" key="11">
    <source>
        <dbReference type="Proteomes" id="UP000002358"/>
    </source>
</evidence>
<evidence type="ECO:0000256" key="4">
    <source>
        <dbReference type="ARBA" id="ARBA00022695"/>
    </source>
</evidence>
<comment type="catalytic activity">
    <reaction evidence="8">
        <text>DNA(n) + a 2'-deoxyribonucleoside 5'-triphosphate = DNA(n+1) + diphosphate</text>
        <dbReference type="Rhea" id="RHEA:22508"/>
        <dbReference type="Rhea" id="RHEA-COMP:17339"/>
        <dbReference type="Rhea" id="RHEA-COMP:17340"/>
        <dbReference type="ChEBI" id="CHEBI:33019"/>
        <dbReference type="ChEBI" id="CHEBI:61560"/>
        <dbReference type="ChEBI" id="CHEBI:173112"/>
        <dbReference type="EC" id="2.7.7.7"/>
    </reaction>
</comment>
<dbReference type="Pfam" id="PF03175">
    <property type="entry name" value="DNA_pol_B_2"/>
    <property type="match status" value="1"/>
</dbReference>
<keyword evidence="11" id="KW-1185">Reference proteome</keyword>
<organism evidence="10 11">
    <name type="scientific">Nasonia vitripennis</name>
    <name type="common">Parasitic wasp</name>
    <dbReference type="NCBI Taxonomy" id="7425"/>
    <lineage>
        <taxon>Eukaryota</taxon>
        <taxon>Metazoa</taxon>
        <taxon>Ecdysozoa</taxon>
        <taxon>Arthropoda</taxon>
        <taxon>Hexapoda</taxon>
        <taxon>Insecta</taxon>
        <taxon>Pterygota</taxon>
        <taxon>Neoptera</taxon>
        <taxon>Endopterygota</taxon>
        <taxon>Hymenoptera</taxon>
        <taxon>Apocrita</taxon>
        <taxon>Proctotrupomorpha</taxon>
        <taxon>Chalcidoidea</taxon>
        <taxon>Pteromalidae</taxon>
        <taxon>Pteromalinae</taxon>
        <taxon>Nasonia</taxon>
    </lineage>
</organism>
<evidence type="ECO:0000256" key="5">
    <source>
        <dbReference type="ARBA" id="ARBA00022705"/>
    </source>
</evidence>
<keyword evidence="3" id="KW-0808">Transferase</keyword>
<dbReference type="Proteomes" id="UP000002358">
    <property type="component" value="Unassembled WGS sequence"/>
</dbReference>